<dbReference type="AlphaFoldDB" id="A0ABD2XM48"/>
<name>A0ABD2XM48_9HYME</name>
<dbReference type="InterPro" id="IPR000488">
    <property type="entry name" value="Death_dom"/>
</dbReference>
<dbReference type="InterPro" id="IPR016729">
    <property type="entry name" value="FADD"/>
</dbReference>
<evidence type="ECO:0000313" key="4">
    <source>
        <dbReference type="Proteomes" id="UP001627154"/>
    </source>
</evidence>
<dbReference type="SMART" id="SM00005">
    <property type="entry name" value="DEATH"/>
    <property type="match status" value="1"/>
</dbReference>
<organism evidence="3 4">
    <name type="scientific">Trichogramma kaykai</name>
    <dbReference type="NCBI Taxonomy" id="54128"/>
    <lineage>
        <taxon>Eukaryota</taxon>
        <taxon>Metazoa</taxon>
        <taxon>Ecdysozoa</taxon>
        <taxon>Arthropoda</taxon>
        <taxon>Hexapoda</taxon>
        <taxon>Insecta</taxon>
        <taxon>Pterygota</taxon>
        <taxon>Neoptera</taxon>
        <taxon>Endopterygota</taxon>
        <taxon>Hymenoptera</taxon>
        <taxon>Apocrita</taxon>
        <taxon>Proctotrupomorpha</taxon>
        <taxon>Chalcidoidea</taxon>
        <taxon>Trichogrammatidae</taxon>
        <taxon>Trichogramma</taxon>
    </lineage>
</organism>
<gene>
    <name evidence="3" type="ORF">TKK_001487</name>
</gene>
<feature type="domain" description="Death" evidence="2">
    <location>
        <begin position="115"/>
        <end position="200"/>
    </location>
</feature>
<evidence type="ECO:0000313" key="3">
    <source>
        <dbReference type="EMBL" id="KAL3406098.1"/>
    </source>
</evidence>
<comment type="caution">
    <text evidence="3">The sequence shown here is derived from an EMBL/GenBank/DDBJ whole genome shotgun (WGS) entry which is preliminary data.</text>
</comment>
<keyword evidence="4" id="KW-1185">Reference proteome</keyword>
<sequence length="202" mass="23538">MNFISKMLRHSRRENDSESISHQVQYQKPTISKSKSSRSSNSTRSNKTTKEKANFNFINCSDVKIGDSVKHIHNYNNPGKINIKQKHELDNNKRIKKQEMTAEVQQISESSLEVTKDHILFIKSHVGSRWRKVAEILGFSIGEIDQFEYKYKQRGLDEIVYQLLISWKQNFTSDATVGCIIKALWSAREYDCVLRFASEFQK</sequence>
<dbReference type="PANTHER" id="PTHR15077">
    <property type="entry name" value="FAS-ASSOCIATING DEATH DOMAIN-CONTAINING PROTEIN FADD"/>
    <property type="match status" value="1"/>
</dbReference>
<dbReference type="Gene3D" id="1.10.533.10">
    <property type="entry name" value="Death Domain, Fas"/>
    <property type="match status" value="1"/>
</dbReference>
<accession>A0ABD2XM48</accession>
<evidence type="ECO:0000259" key="2">
    <source>
        <dbReference type="PROSITE" id="PS50017"/>
    </source>
</evidence>
<proteinExistence type="predicted"/>
<evidence type="ECO:0000256" key="1">
    <source>
        <dbReference type="SAM" id="MobiDB-lite"/>
    </source>
</evidence>
<dbReference type="InterPro" id="IPR011029">
    <property type="entry name" value="DEATH-like_dom_sf"/>
</dbReference>
<feature type="compositionally biased region" description="Low complexity" evidence="1">
    <location>
        <begin position="32"/>
        <end position="46"/>
    </location>
</feature>
<protein>
    <recommendedName>
        <fullName evidence="2">Death domain-containing protein</fullName>
    </recommendedName>
</protein>
<feature type="compositionally biased region" description="Polar residues" evidence="1">
    <location>
        <begin position="18"/>
        <end position="31"/>
    </location>
</feature>
<dbReference type="EMBL" id="JBJJXI010000019">
    <property type="protein sequence ID" value="KAL3406098.1"/>
    <property type="molecule type" value="Genomic_DNA"/>
</dbReference>
<dbReference type="Pfam" id="PF00531">
    <property type="entry name" value="Death"/>
    <property type="match status" value="1"/>
</dbReference>
<dbReference type="PROSITE" id="PS50017">
    <property type="entry name" value="DEATH_DOMAIN"/>
    <property type="match status" value="1"/>
</dbReference>
<dbReference type="Proteomes" id="UP001627154">
    <property type="component" value="Unassembled WGS sequence"/>
</dbReference>
<feature type="region of interest" description="Disordered" evidence="1">
    <location>
        <begin position="1"/>
        <end position="50"/>
    </location>
</feature>
<reference evidence="3 4" key="1">
    <citation type="journal article" date="2024" name="bioRxiv">
        <title>A reference genome for Trichogramma kaykai: A tiny desert-dwelling parasitoid wasp with competing sex-ratio distorters.</title>
        <authorList>
            <person name="Culotta J."/>
            <person name="Lindsey A.R."/>
        </authorList>
    </citation>
    <scope>NUCLEOTIDE SEQUENCE [LARGE SCALE GENOMIC DNA]</scope>
    <source>
        <strain evidence="3 4">KSX58</strain>
    </source>
</reference>
<dbReference type="CDD" id="cd01670">
    <property type="entry name" value="Death"/>
    <property type="match status" value="1"/>
</dbReference>
<dbReference type="SUPFAM" id="SSF47986">
    <property type="entry name" value="DEATH domain"/>
    <property type="match status" value="1"/>
</dbReference>